<dbReference type="InterPro" id="IPR052501">
    <property type="entry name" value="Alpha-1-2_FucT"/>
</dbReference>
<name>A0A915DM05_9BILA</name>
<keyword evidence="1" id="KW-0732">Signal</keyword>
<protein>
    <submittedName>
        <fullName evidence="3">Uncharacterized protein</fullName>
    </submittedName>
</protein>
<dbReference type="PANTHER" id="PTHR22898">
    <property type="entry name" value="UNCHARACTERIZED GLYCOSOL TRANSFERASE-RELATED"/>
    <property type="match status" value="1"/>
</dbReference>
<sequence length="162" mass="18534">MIPKQAKQIVRNKVNILYFVVLLCFVALSNRVGGSTTPVTCGGLGNIRRYDNEKVLVEFGKHCCKYDNIKRLESIKDKYIQLTADHLQAFEYLNLVGFDTIRQIFKCSNKVLSENDNYKKSLLGNDTHHKLCVHTRVGDFKILDAQSTLEFTENSLHYAANF</sequence>
<evidence type="ECO:0000256" key="1">
    <source>
        <dbReference type="SAM" id="SignalP"/>
    </source>
</evidence>
<dbReference type="AlphaFoldDB" id="A0A915DM05"/>
<proteinExistence type="predicted"/>
<organism evidence="2 3">
    <name type="scientific">Ditylenchus dipsaci</name>
    <dbReference type="NCBI Taxonomy" id="166011"/>
    <lineage>
        <taxon>Eukaryota</taxon>
        <taxon>Metazoa</taxon>
        <taxon>Ecdysozoa</taxon>
        <taxon>Nematoda</taxon>
        <taxon>Chromadorea</taxon>
        <taxon>Rhabditida</taxon>
        <taxon>Tylenchina</taxon>
        <taxon>Tylenchomorpha</taxon>
        <taxon>Sphaerularioidea</taxon>
        <taxon>Anguinidae</taxon>
        <taxon>Anguininae</taxon>
        <taxon>Ditylenchus</taxon>
    </lineage>
</organism>
<dbReference type="Proteomes" id="UP000887574">
    <property type="component" value="Unplaced"/>
</dbReference>
<feature type="signal peptide" evidence="1">
    <location>
        <begin position="1"/>
        <end position="34"/>
    </location>
</feature>
<dbReference type="PANTHER" id="PTHR22898:SF3">
    <property type="entry name" value="ALPHA-1,2-FUCOSYLTRANSFERASE-RELATED"/>
    <property type="match status" value="1"/>
</dbReference>
<evidence type="ECO:0000313" key="3">
    <source>
        <dbReference type="WBParaSite" id="jg21407.1"/>
    </source>
</evidence>
<feature type="chain" id="PRO_5037504266" evidence="1">
    <location>
        <begin position="35"/>
        <end position="162"/>
    </location>
</feature>
<dbReference type="WBParaSite" id="jg21407.1">
    <property type="protein sequence ID" value="jg21407.1"/>
    <property type="gene ID" value="jg21407"/>
</dbReference>
<reference evidence="3" key="1">
    <citation type="submission" date="2022-11" db="UniProtKB">
        <authorList>
            <consortium name="WormBaseParasite"/>
        </authorList>
    </citation>
    <scope>IDENTIFICATION</scope>
</reference>
<evidence type="ECO:0000313" key="2">
    <source>
        <dbReference type="Proteomes" id="UP000887574"/>
    </source>
</evidence>
<keyword evidence="2" id="KW-1185">Reference proteome</keyword>
<accession>A0A915DM05</accession>